<keyword evidence="6" id="KW-1133">Transmembrane helix</keyword>
<dbReference type="InterPro" id="IPR002401">
    <property type="entry name" value="Cyt_P450_E_grp-I"/>
</dbReference>
<dbReference type="InterPro" id="IPR017972">
    <property type="entry name" value="Cyt_P450_CS"/>
</dbReference>
<keyword evidence="6" id="KW-0472">Membrane</keyword>
<keyword evidence="6" id="KW-0812">Transmembrane</keyword>
<keyword evidence="3 4" id="KW-0408">Iron</keyword>
<keyword evidence="8" id="KW-1185">Reference proteome</keyword>
<evidence type="ECO:0000256" key="6">
    <source>
        <dbReference type="SAM" id="Phobius"/>
    </source>
</evidence>
<dbReference type="InterPro" id="IPR001128">
    <property type="entry name" value="Cyt_P450"/>
</dbReference>
<evidence type="ECO:0000313" key="8">
    <source>
        <dbReference type="Proteomes" id="UP000796880"/>
    </source>
</evidence>
<evidence type="ECO:0000256" key="2">
    <source>
        <dbReference type="ARBA" id="ARBA00022723"/>
    </source>
</evidence>
<keyword evidence="2 4" id="KW-0479">Metal-binding</keyword>
<dbReference type="PROSITE" id="PS00086">
    <property type="entry name" value="CYTOCHROME_P450"/>
    <property type="match status" value="1"/>
</dbReference>
<dbReference type="Gene3D" id="1.10.630.10">
    <property type="entry name" value="Cytochrome P450"/>
    <property type="match status" value="1"/>
</dbReference>
<dbReference type="CDD" id="cd11072">
    <property type="entry name" value="CYP71-like"/>
    <property type="match status" value="1"/>
</dbReference>
<accession>A0A8K0E1Q3</accession>
<sequence length="521" mass="59430">MAVLPLWHEVQLLSIFFQNPFLVVSVFLISLVLLFIQISRRSNGKLNLPPSPPRLPIIGNLHQLGSLLHQSLQQLSQNYGPDLLLLHLGKTPTIVVSSADLVREMIKSHDVAFSNRSHSTATDFLLYGSKDVSFSNYGEYWRQVRKVIVVELLSMKRVQQFQFVRDEEVTLLVNKVRKASLNGDSVNLSDMFFGTSNNIVSRIVIGQSIAELEDGKNRFGELSKRLMSQLVEFSVGDFFPRLKWIDVVRGFIGRLKSTFVELDSFFNKVIEQHEAVLESDHDCGSDSNKDFVNILLRLRKDGMLDFEFTRNDLKAILVDMFLGASDTTSTTLEWLMAELMKNPNVMNKAQEEVRRVVGEKANIDMNDINEMSYLKCVIKENLRLHPAAPLLVPRETMRDVEIRGYHIPAKTKVVINAWAIQRDTRSWDRPEEFIPERFENSDVDFKGQDFQFIPFGIGRRGCPGVAFALASTEYVIANLLYWFDWKLPGGALGEDLDMSEVNALTVTKKLPLRLLPIPYYP</sequence>
<dbReference type="GO" id="GO:0005506">
    <property type="term" value="F:iron ion binding"/>
    <property type="evidence" value="ECO:0007669"/>
    <property type="project" value="InterPro"/>
</dbReference>
<keyword evidence="5" id="KW-0560">Oxidoreductase</keyword>
<protein>
    <recommendedName>
        <fullName evidence="9">Cytochrome P450</fullName>
    </recommendedName>
</protein>
<reference evidence="7" key="1">
    <citation type="submission" date="2020-03" db="EMBL/GenBank/DDBJ databases">
        <title>A high-quality chromosome-level genome assembly of a woody plant with both climbing and erect habits, Rhamnella rubrinervis.</title>
        <authorList>
            <person name="Lu Z."/>
            <person name="Yang Y."/>
            <person name="Zhu X."/>
            <person name="Sun Y."/>
        </authorList>
    </citation>
    <scope>NUCLEOTIDE SEQUENCE</scope>
    <source>
        <strain evidence="7">BYM</strain>
        <tissue evidence="7">Leaf</tissue>
    </source>
</reference>
<dbReference type="AlphaFoldDB" id="A0A8K0E1Q3"/>
<dbReference type="EMBL" id="VOIH02000009">
    <property type="protein sequence ID" value="KAF3438691.1"/>
    <property type="molecule type" value="Genomic_DNA"/>
</dbReference>
<feature type="binding site" description="axial binding residue" evidence="4">
    <location>
        <position position="462"/>
    </location>
    <ligand>
        <name>heme</name>
        <dbReference type="ChEBI" id="CHEBI:30413"/>
    </ligand>
    <ligandPart>
        <name>Fe</name>
        <dbReference type="ChEBI" id="CHEBI:18248"/>
    </ligandPart>
</feature>
<dbReference type="SUPFAM" id="SSF48264">
    <property type="entry name" value="Cytochrome P450"/>
    <property type="match status" value="1"/>
</dbReference>
<keyword evidence="5" id="KW-0503">Monooxygenase</keyword>
<proteinExistence type="inferred from homology"/>
<comment type="similarity">
    <text evidence="1 5">Belongs to the cytochrome P450 family.</text>
</comment>
<dbReference type="FunFam" id="1.10.630.10:FF:000011">
    <property type="entry name" value="Cytochrome P450 83B1"/>
    <property type="match status" value="1"/>
</dbReference>
<dbReference type="Proteomes" id="UP000796880">
    <property type="component" value="Unassembled WGS sequence"/>
</dbReference>
<evidence type="ECO:0000256" key="5">
    <source>
        <dbReference type="RuleBase" id="RU000461"/>
    </source>
</evidence>
<feature type="transmembrane region" description="Helical" evidence="6">
    <location>
        <begin position="12"/>
        <end position="36"/>
    </location>
</feature>
<dbReference type="PANTHER" id="PTHR47955:SF15">
    <property type="entry name" value="CYTOCHROME P450 71A2-LIKE"/>
    <property type="match status" value="1"/>
</dbReference>
<dbReference type="PRINTS" id="PR00463">
    <property type="entry name" value="EP450I"/>
</dbReference>
<dbReference type="OrthoDB" id="1470350at2759"/>
<gene>
    <name evidence="7" type="ORF">FNV43_RR21455</name>
</gene>
<name>A0A8K0E1Q3_9ROSA</name>
<dbReference type="Pfam" id="PF00067">
    <property type="entry name" value="p450"/>
    <property type="match status" value="1"/>
</dbReference>
<evidence type="ECO:0000256" key="4">
    <source>
        <dbReference type="PIRSR" id="PIRSR602401-1"/>
    </source>
</evidence>
<dbReference type="InterPro" id="IPR036396">
    <property type="entry name" value="Cyt_P450_sf"/>
</dbReference>
<comment type="cofactor">
    <cofactor evidence="4">
        <name>heme</name>
        <dbReference type="ChEBI" id="CHEBI:30413"/>
    </cofactor>
</comment>
<evidence type="ECO:0000256" key="1">
    <source>
        <dbReference type="ARBA" id="ARBA00010617"/>
    </source>
</evidence>
<dbReference type="GO" id="GO:0016705">
    <property type="term" value="F:oxidoreductase activity, acting on paired donors, with incorporation or reduction of molecular oxygen"/>
    <property type="evidence" value="ECO:0007669"/>
    <property type="project" value="InterPro"/>
</dbReference>
<dbReference type="GO" id="GO:0020037">
    <property type="term" value="F:heme binding"/>
    <property type="evidence" value="ECO:0007669"/>
    <property type="project" value="InterPro"/>
</dbReference>
<dbReference type="PRINTS" id="PR00385">
    <property type="entry name" value="P450"/>
</dbReference>
<organism evidence="7 8">
    <name type="scientific">Rhamnella rubrinervis</name>
    <dbReference type="NCBI Taxonomy" id="2594499"/>
    <lineage>
        <taxon>Eukaryota</taxon>
        <taxon>Viridiplantae</taxon>
        <taxon>Streptophyta</taxon>
        <taxon>Embryophyta</taxon>
        <taxon>Tracheophyta</taxon>
        <taxon>Spermatophyta</taxon>
        <taxon>Magnoliopsida</taxon>
        <taxon>eudicotyledons</taxon>
        <taxon>Gunneridae</taxon>
        <taxon>Pentapetalae</taxon>
        <taxon>rosids</taxon>
        <taxon>fabids</taxon>
        <taxon>Rosales</taxon>
        <taxon>Rhamnaceae</taxon>
        <taxon>rhamnoid group</taxon>
        <taxon>Rhamneae</taxon>
        <taxon>Rhamnella</taxon>
    </lineage>
</organism>
<evidence type="ECO:0000313" key="7">
    <source>
        <dbReference type="EMBL" id="KAF3438691.1"/>
    </source>
</evidence>
<comment type="caution">
    <text evidence="7">The sequence shown here is derived from an EMBL/GenBank/DDBJ whole genome shotgun (WGS) entry which is preliminary data.</text>
</comment>
<evidence type="ECO:0008006" key="9">
    <source>
        <dbReference type="Google" id="ProtNLM"/>
    </source>
</evidence>
<dbReference type="GO" id="GO:0004497">
    <property type="term" value="F:monooxygenase activity"/>
    <property type="evidence" value="ECO:0007669"/>
    <property type="project" value="UniProtKB-KW"/>
</dbReference>
<keyword evidence="4 5" id="KW-0349">Heme</keyword>
<evidence type="ECO:0000256" key="3">
    <source>
        <dbReference type="ARBA" id="ARBA00023004"/>
    </source>
</evidence>
<dbReference type="PANTHER" id="PTHR47955">
    <property type="entry name" value="CYTOCHROME P450 FAMILY 71 PROTEIN"/>
    <property type="match status" value="1"/>
</dbReference>